<reference evidence="11" key="1">
    <citation type="submission" date="2023-05" db="EMBL/GenBank/DDBJ databases">
        <title>High-quality long-read genome of Scophthalmus maximus.</title>
        <authorList>
            <person name="Lien S."/>
            <person name="Martinez P."/>
        </authorList>
    </citation>
    <scope>NUCLEOTIDE SEQUENCE [LARGE SCALE GENOMIC DNA]</scope>
</reference>
<dbReference type="GO" id="GO:0010457">
    <property type="term" value="P:centriole-centriole cohesion"/>
    <property type="evidence" value="ECO:0007669"/>
    <property type="project" value="TreeGrafter"/>
</dbReference>
<keyword evidence="7" id="KW-0206">Cytoskeleton</keyword>
<evidence type="ECO:0000256" key="1">
    <source>
        <dbReference type="ARBA" id="ARBA00004114"/>
    </source>
</evidence>
<keyword evidence="5" id="KW-0963">Cytoplasm</keyword>
<evidence type="ECO:0000313" key="12">
    <source>
        <dbReference type="Proteomes" id="UP000694558"/>
    </source>
</evidence>
<dbReference type="GO" id="GO:0007099">
    <property type="term" value="P:centriole replication"/>
    <property type="evidence" value="ECO:0007669"/>
    <property type="project" value="TreeGrafter"/>
</dbReference>
<sequence length="209" mass="23284">MLSSGDVQGCLRGLESLLRAVRYPGHVDHSGISKGDPSAFLPIVSFTLTSFSSPLAEQLLAAGLDLTGKTDLRFTDTLYKVLRDIFQYKPVLTKQQFLQWGFSQRKISVVCDIINLVLQKHKQLKKNMPLCSCVFQVSKRAFVVNHTDHLSTDSSHRVTSPSHHDEVCSNSSPEGGITEGQEDQEDIVLHVNTHQVIIQPKQKLVIDFS</sequence>
<evidence type="ECO:0000256" key="2">
    <source>
        <dbReference type="ARBA" id="ARBA00004214"/>
    </source>
</evidence>
<feature type="region of interest" description="Disordered" evidence="9">
    <location>
        <begin position="153"/>
        <end position="179"/>
    </location>
</feature>
<feature type="domain" description="Centrosomal CEP44" evidence="10">
    <location>
        <begin position="6"/>
        <end position="127"/>
    </location>
</feature>
<keyword evidence="6" id="KW-0175">Coiled coil</keyword>
<evidence type="ECO:0000256" key="8">
    <source>
        <dbReference type="ARBA" id="ARBA00046235"/>
    </source>
</evidence>
<evidence type="ECO:0000256" key="3">
    <source>
        <dbReference type="ARBA" id="ARBA00004647"/>
    </source>
</evidence>
<dbReference type="InterPro" id="IPR033603">
    <property type="entry name" value="CEP44"/>
</dbReference>
<evidence type="ECO:0000256" key="4">
    <source>
        <dbReference type="ARBA" id="ARBA00014053"/>
    </source>
</evidence>
<comment type="function">
    <text evidence="8">Centriole-enriched microtubule-binding protein involved in centriole biogenesis. In collaboration with CEP295 and POC1B, is required for the centriole-to-centrosome conversion by ensuring the formation of bona fide centriole wall. Functions as a linker component that maintains centrosome cohesion. Associates with CROCC and regulates its stability and localization to the centrosome.</text>
</comment>
<evidence type="ECO:0000256" key="6">
    <source>
        <dbReference type="ARBA" id="ARBA00023054"/>
    </source>
</evidence>
<proteinExistence type="predicted"/>
<evidence type="ECO:0000259" key="10">
    <source>
        <dbReference type="Pfam" id="PF15007"/>
    </source>
</evidence>
<feature type="compositionally biased region" description="Basic and acidic residues" evidence="9">
    <location>
        <begin position="153"/>
        <end position="167"/>
    </location>
</feature>
<dbReference type="Ensembl" id="ENSSMAT00000022124.2">
    <property type="protein sequence ID" value="ENSSMAP00000021868.2"/>
    <property type="gene ID" value="ENSSMAG00000013386.2"/>
</dbReference>
<name>A0A8D3AQH4_SCOMX</name>
<evidence type="ECO:0000256" key="5">
    <source>
        <dbReference type="ARBA" id="ARBA00022490"/>
    </source>
</evidence>
<dbReference type="GO" id="GO:0005814">
    <property type="term" value="C:centriole"/>
    <property type="evidence" value="ECO:0007669"/>
    <property type="project" value="UniProtKB-SubCell"/>
</dbReference>
<dbReference type="Proteomes" id="UP000694558">
    <property type="component" value="Chromosome 8"/>
</dbReference>
<dbReference type="PANTHER" id="PTHR31477">
    <property type="entry name" value="CENTROSOMAL PROTEIN OF 44 KDA"/>
    <property type="match status" value="1"/>
</dbReference>
<dbReference type="InterPro" id="IPR029157">
    <property type="entry name" value="CEP44_CC"/>
</dbReference>
<evidence type="ECO:0000313" key="11">
    <source>
        <dbReference type="Ensembl" id="ENSSMAP00000021868.2"/>
    </source>
</evidence>
<dbReference type="GO" id="GO:0030496">
    <property type="term" value="C:midbody"/>
    <property type="evidence" value="ECO:0007669"/>
    <property type="project" value="UniProtKB-SubCell"/>
</dbReference>
<dbReference type="AlphaFoldDB" id="A0A8D3AQH4"/>
<dbReference type="GO" id="GO:0000922">
    <property type="term" value="C:spindle pole"/>
    <property type="evidence" value="ECO:0007669"/>
    <property type="project" value="UniProtKB-SubCell"/>
</dbReference>
<dbReference type="PANTHER" id="PTHR31477:SF1">
    <property type="entry name" value="CENTROSOMAL PROTEIN OF 44 KDA"/>
    <property type="match status" value="1"/>
</dbReference>
<accession>A0A8D3AQH4</accession>
<dbReference type="Pfam" id="PF15007">
    <property type="entry name" value="CEP44"/>
    <property type="match status" value="1"/>
</dbReference>
<organism evidence="11 12">
    <name type="scientific">Scophthalmus maximus</name>
    <name type="common">Turbot</name>
    <name type="synonym">Psetta maxima</name>
    <dbReference type="NCBI Taxonomy" id="52904"/>
    <lineage>
        <taxon>Eukaryota</taxon>
        <taxon>Metazoa</taxon>
        <taxon>Chordata</taxon>
        <taxon>Craniata</taxon>
        <taxon>Vertebrata</taxon>
        <taxon>Euteleostomi</taxon>
        <taxon>Actinopterygii</taxon>
        <taxon>Neopterygii</taxon>
        <taxon>Teleostei</taxon>
        <taxon>Neoteleostei</taxon>
        <taxon>Acanthomorphata</taxon>
        <taxon>Carangaria</taxon>
        <taxon>Pleuronectiformes</taxon>
        <taxon>Pleuronectoidei</taxon>
        <taxon>Scophthalmidae</taxon>
        <taxon>Scophthalmus</taxon>
    </lineage>
</organism>
<dbReference type="GeneTree" id="ENSGT00390000009873"/>
<dbReference type="GO" id="GO:0005813">
    <property type="term" value="C:centrosome"/>
    <property type="evidence" value="ECO:0007669"/>
    <property type="project" value="TreeGrafter"/>
</dbReference>
<reference evidence="11" key="2">
    <citation type="submission" date="2025-08" db="UniProtKB">
        <authorList>
            <consortium name="Ensembl"/>
        </authorList>
    </citation>
    <scope>IDENTIFICATION</scope>
</reference>
<comment type="subcellular location">
    <subcellularLocation>
        <location evidence="1">Cytoplasm</location>
        <location evidence="1">Cytoskeleton</location>
        <location evidence="1">Microtubule organizing center</location>
        <location evidence="1">Centrosome</location>
        <location evidence="1">Centriole</location>
    </subcellularLocation>
    <subcellularLocation>
        <location evidence="3">Cytoplasm</location>
        <location evidence="3">Cytoskeleton</location>
        <location evidence="3">Spindle pole</location>
    </subcellularLocation>
    <subcellularLocation>
        <location evidence="2">Midbody</location>
    </subcellularLocation>
</comment>
<evidence type="ECO:0000256" key="7">
    <source>
        <dbReference type="ARBA" id="ARBA00023212"/>
    </source>
</evidence>
<protein>
    <recommendedName>
        <fullName evidence="4">Centrosomal protein of 44 kDa</fullName>
    </recommendedName>
</protein>
<evidence type="ECO:0000256" key="9">
    <source>
        <dbReference type="SAM" id="MobiDB-lite"/>
    </source>
</evidence>